<dbReference type="GO" id="GO:0043165">
    <property type="term" value="P:Gram-negative-bacterium-type cell outer membrane assembly"/>
    <property type="evidence" value="ECO:0007669"/>
    <property type="project" value="InterPro"/>
</dbReference>
<keyword evidence="1" id="KW-0732">Signal</keyword>
<evidence type="ECO:0008006" key="4">
    <source>
        <dbReference type="Google" id="ProtNLM"/>
    </source>
</evidence>
<dbReference type="Proteomes" id="UP000470771">
    <property type="component" value="Unassembled WGS sequence"/>
</dbReference>
<organism evidence="2 3">
    <name type="scientific">Acidiluteibacter ferrifornacis</name>
    <dbReference type="NCBI Taxonomy" id="2692424"/>
    <lineage>
        <taxon>Bacteria</taxon>
        <taxon>Pseudomonadati</taxon>
        <taxon>Bacteroidota</taxon>
        <taxon>Flavobacteriia</taxon>
        <taxon>Flavobacteriales</taxon>
        <taxon>Cryomorphaceae</taxon>
        <taxon>Acidiluteibacter</taxon>
    </lineage>
</organism>
<gene>
    <name evidence="2" type="ORF">GQN54_03880</name>
</gene>
<name>A0A6N9NJ63_9FLAO</name>
<dbReference type="GO" id="GO:0019867">
    <property type="term" value="C:outer membrane"/>
    <property type="evidence" value="ECO:0007669"/>
    <property type="project" value="InterPro"/>
</dbReference>
<feature type="signal peptide" evidence="1">
    <location>
        <begin position="1"/>
        <end position="23"/>
    </location>
</feature>
<comment type="caution">
    <text evidence="2">The sequence shown here is derived from an EMBL/GenBank/DDBJ whole genome shotgun (WGS) entry which is preliminary data.</text>
</comment>
<keyword evidence="3" id="KW-1185">Reference proteome</keyword>
<protein>
    <recommendedName>
        <fullName evidence="4">Lipopolysaccharide-assembly</fullName>
    </recommendedName>
</protein>
<proteinExistence type="predicted"/>
<feature type="chain" id="PRO_5026810562" description="Lipopolysaccharide-assembly" evidence="1">
    <location>
        <begin position="24"/>
        <end position="167"/>
    </location>
</feature>
<evidence type="ECO:0000313" key="2">
    <source>
        <dbReference type="EMBL" id="NBG65240.1"/>
    </source>
</evidence>
<accession>A0A6N9NJ63</accession>
<dbReference type="InterPro" id="IPR007485">
    <property type="entry name" value="LPS_assembly_LptE"/>
</dbReference>
<evidence type="ECO:0000313" key="3">
    <source>
        <dbReference type="Proteomes" id="UP000470771"/>
    </source>
</evidence>
<dbReference type="Pfam" id="PF04390">
    <property type="entry name" value="LptE"/>
    <property type="match status" value="1"/>
</dbReference>
<dbReference type="AlphaFoldDB" id="A0A6N9NJ63"/>
<sequence length="167" mass="18533">MTIKSILISCVIATLFCFNGCYSFTGASIDPKVKTVSVALFPNYAPIAQVTVSQKFTEALKDVFISQTNLTLVRESGDLRFEGAITRYEAVPLAIQGNEVAAQTRLNMTVNVKFTNTVDETQSFERSFTQFEDFSSTENLSAVEDQLIESINEKLTQDIFNASVSNW</sequence>
<dbReference type="EMBL" id="WWNE01000004">
    <property type="protein sequence ID" value="NBG65240.1"/>
    <property type="molecule type" value="Genomic_DNA"/>
</dbReference>
<evidence type="ECO:0000256" key="1">
    <source>
        <dbReference type="SAM" id="SignalP"/>
    </source>
</evidence>
<reference evidence="2 3" key="1">
    <citation type="submission" date="2019-12" db="EMBL/GenBank/DDBJ databases">
        <authorList>
            <person name="Zhao J."/>
        </authorList>
    </citation>
    <scope>NUCLEOTIDE SEQUENCE [LARGE SCALE GENOMIC DNA]</scope>
    <source>
        <strain evidence="2 3">S-15</strain>
    </source>
</reference>